<dbReference type="EMBL" id="CP036164">
    <property type="protein sequence ID" value="QBF47441.1"/>
    <property type="molecule type" value="Genomic_DNA"/>
</dbReference>
<feature type="transmembrane region" description="Helical" evidence="9">
    <location>
        <begin position="362"/>
        <end position="386"/>
    </location>
</feature>
<accession>A0A4P6MUH5</accession>
<dbReference type="PRINTS" id="PR01036">
    <property type="entry name" value="TCRTETB"/>
</dbReference>
<evidence type="ECO:0000313" key="11">
    <source>
        <dbReference type="EMBL" id="QBF47441.1"/>
    </source>
</evidence>
<protein>
    <submittedName>
        <fullName evidence="11">DHA2 family efflux MFS transporter permease subunit</fullName>
    </submittedName>
</protein>
<dbReference type="AlphaFoldDB" id="A0A4P6MUH5"/>
<dbReference type="InterPro" id="IPR011701">
    <property type="entry name" value="MFS"/>
</dbReference>
<feature type="transmembrane region" description="Helical" evidence="9">
    <location>
        <begin position="169"/>
        <end position="188"/>
    </location>
</feature>
<dbReference type="NCBIfam" id="TIGR00711">
    <property type="entry name" value="efflux_EmrB"/>
    <property type="match status" value="1"/>
</dbReference>
<proteinExistence type="inferred from homology"/>
<feature type="transmembrane region" description="Helical" evidence="9">
    <location>
        <begin position="18"/>
        <end position="40"/>
    </location>
</feature>
<keyword evidence="7 9" id="KW-0472">Membrane</keyword>
<feature type="transmembrane region" description="Helical" evidence="9">
    <location>
        <begin position="83"/>
        <end position="107"/>
    </location>
</feature>
<evidence type="ECO:0000256" key="3">
    <source>
        <dbReference type="ARBA" id="ARBA00022448"/>
    </source>
</evidence>
<feature type="transmembrane region" description="Helical" evidence="9">
    <location>
        <begin position="144"/>
        <end position="163"/>
    </location>
</feature>
<dbReference type="Gene3D" id="1.20.1250.20">
    <property type="entry name" value="MFS general substrate transporter like domains"/>
    <property type="match status" value="2"/>
</dbReference>
<dbReference type="RefSeq" id="WP_130630629.1">
    <property type="nucleotide sequence ID" value="NZ_CP036164.1"/>
</dbReference>
<keyword evidence="12" id="KW-1185">Reference proteome</keyword>
<dbReference type="PANTHER" id="PTHR23501">
    <property type="entry name" value="MAJOR FACILITATOR SUPERFAMILY"/>
    <property type="match status" value="1"/>
</dbReference>
<feature type="transmembrane region" description="Helical" evidence="9">
    <location>
        <begin position="273"/>
        <end position="296"/>
    </location>
</feature>
<dbReference type="GO" id="GO:0005886">
    <property type="term" value="C:plasma membrane"/>
    <property type="evidence" value="ECO:0007669"/>
    <property type="project" value="UniProtKB-SubCell"/>
</dbReference>
<gene>
    <name evidence="11" type="ORF">EXU32_14985</name>
</gene>
<dbReference type="InterPro" id="IPR020846">
    <property type="entry name" value="MFS_dom"/>
</dbReference>
<evidence type="ECO:0000256" key="4">
    <source>
        <dbReference type="ARBA" id="ARBA00022475"/>
    </source>
</evidence>
<dbReference type="PROSITE" id="PS50850">
    <property type="entry name" value="MFS"/>
    <property type="match status" value="1"/>
</dbReference>
<feature type="transmembrane region" description="Helical" evidence="9">
    <location>
        <begin position="228"/>
        <end position="252"/>
    </location>
</feature>
<evidence type="ECO:0000256" key="5">
    <source>
        <dbReference type="ARBA" id="ARBA00022692"/>
    </source>
</evidence>
<dbReference type="FunFam" id="1.20.1720.10:FF:000004">
    <property type="entry name" value="EmrB/QacA family drug resistance transporter"/>
    <property type="match status" value="1"/>
</dbReference>
<feature type="region of interest" description="Disordered" evidence="8">
    <location>
        <begin position="504"/>
        <end position="544"/>
    </location>
</feature>
<keyword evidence="5 9" id="KW-0812">Transmembrane</keyword>
<sequence>MSTTAPAPYKMSKEHRRVFIGLMLGMLVASVSQTIVGPALPRIVAELGGMDHYSWVATAAMLVSAVTVPIVGKLSDLYGRRTFYIGGIIVFMVGTIFAGFAQSFWMLVIARGIQGLGMGTLMPLSQTIIGDIIPPRQRGKYQGFMGAVFGVTSVAGPLAGGVVTDHLGWRWLFFVTLPVGLIALTFIVKFLHIPHEPRKAVIDYPGIATLSTALIALLVAVSSGGTSWAWGSTTSLVLFGIAIVAGIAFVLIQLRAVEPILPLRLFADRTIALSLVASFGVAIVMFGSIIYIPVYAQGVIGVNATNSGLILMPLMLGFIICGILTGLLITRTGHYRPFMLAGIAIMGGGVFMLTRLDHNATAGQLTLAMVVLGIGLGMAMQQYTLIVQNVVSRKDMGVATASTQFFRNVGSTVGIAIYGTVMASGLGERIASHLPSGLPATATGHIDAGAVLDPSALSQLPPQVAEAVRWGLAQQLGDAFTLGLPVLAVVFLATLFIPHTPLRESNEEHPAEDAGQHVLDAYASESPDADPRSTEPQLTASPRA</sequence>
<dbReference type="PROSITE" id="PS00216">
    <property type="entry name" value="SUGAR_TRANSPORT_1"/>
    <property type="match status" value="1"/>
</dbReference>
<evidence type="ECO:0000313" key="12">
    <source>
        <dbReference type="Proteomes" id="UP000290408"/>
    </source>
</evidence>
<dbReference type="OrthoDB" id="7375466at2"/>
<keyword evidence="6 9" id="KW-1133">Transmembrane helix</keyword>
<feature type="transmembrane region" description="Helical" evidence="9">
    <location>
        <begin position="113"/>
        <end position="132"/>
    </location>
</feature>
<dbReference type="InterPro" id="IPR004638">
    <property type="entry name" value="EmrB-like"/>
</dbReference>
<feature type="domain" description="Major facilitator superfamily (MFS) profile" evidence="10">
    <location>
        <begin position="18"/>
        <end position="501"/>
    </location>
</feature>
<feature type="transmembrane region" description="Helical" evidence="9">
    <location>
        <begin position="337"/>
        <end position="356"/>
    </location>
</feature>
<evidence type="ECO:0000256" key="6">
    <source>
        <dbReference type="ARBA" id="ARBA00022989"/>
    </source>
</evidence>
<reference evidence="11 12" key="1">
    <citation type="submission" date="2019-02" db="EMBL/GenBank/DDBJ databases">
        <title>Genomic data mining of an Antarctic deep-sea actinobacterium, Janibacterlimosus P3-3-X1.</title>
        <authorList>
            <person name="Liao L."/>
            <person name="Chen B."/>
        </authorList>
    </citation>
    <scope>NUCLEOTIDE SEQUENCE [LARGE SCALE GENOMIC DNA]</scope>
    <source>
        <strain evidence="11 12">P3-3-X1</strain>
    </source>
</reference>
<feature type="compositionally biased region" description="Polar residues" evidence="8">
    <location>
        <begin position="534"/>
        <end position="544"/>
    </location>
</feature>
<evidence type="ECO:0000256" key="2">
    <source>
        <dbReference type="ARBA" id="ARBA00007520"/>
    </source>
</evidence>
<dbReference type="STRING" id="1216970.GCA_001570985_00733"/>
<dbReference type="Pfam" id="PF07690">
    <property type="entry name" value="MFS_1"/>
    <property type="match status" value="1"/>
</dbReference>
<evidence type="ECO:0000256" key="7">
    <source>
        <dbReference type="ARBA" id="ARBA00023136"/>
    </source>
</evidence>
<dbReference type="InterPro" id="IPR005829">
    <property type="entry name" value="Sugar_transporter_CS"/>
</dbReference>
<feature type="transmembrane region" description="Helical" evidence="9">
    <location>
        <begin position="200"/>
        <end position="222"/>
    </location>
</feature>
<keyword evidence="3" id="KW-0813">Transport</keyword>
<evidence type="ECO:0000256" key="9">
    <source>
        <dbReference type="SAM" id="Phobius"/>
    </source>
</evidence>
<feature type="compositionally biased region" description="Basic and acidic residues" evidence="8">
    <location>
        <begin position="504"/>
        <end position="515"/>
    </location>
</feature>
<comment type="similarity">
    <text evidence="2">Belongs to the major facilitator superfamily. TCR/Tet family.</text>
</comment>
<dbReference type="KEGG" id="jli:EXU32_14985"/>
<dbReference type="PANTHER" id="PTHR23501:SF197">
    <property type="entry name" value="COMD"/>
    <property type="match status" value="1"/>
</dbReference>
<keyword evidence="4" id="KW-1003">Cell membrane</keyword>
<feature type="transmembrane region" description="Helical" evidence="9">
    <location>
        <begin position="308"/>
        <end position="330"/>
    </location>
</feature>
<comment type="subcellular location">
    <subcellularLocation>
        <location evidence="1">Cell membrane</location>
        <topology evidence="1">Multi-pass membrane protein</topology>
    </subcellularLocation>
</comment>
<evidence type="ECO:0000259" key="10">
    <source>
        <dbReference type="PROSITE" id="PS50850"/>
    </source>
</evidence>
<dbReference type="GO" id="GO:0022857">
    <property type="term" value="F:transmembrane transporter activity"/>
    <property type="evidence" value="ECO:0007669"/>
    <property type="project" value="InterPro"/>
</dbReference>
<feature type="transmembrane region" description="Helical" evidence="9">
    <location>
        <begin position="479"/>
        <end position="497"/>
    </location>
</feature>
<feature type="transmembrane region" description="Helical" evidence="9">
    <location>
        <begin position="52"/>
        <end position="71"/>
    </location>
</feature>
<dbReference type="InterPro" id="IPR036259">
    <property type="entry name" value="MFS_trans_sf"/>
</dbReference>
<evidence type="ECO:0000256" key="8">
    <source>
        <dbReference type="SAM" id="MobiDB-lite"/>
    </source>
</evidence>
<dbReference type="Proteomes" id="UP000290408">
    <property type="component" value="Chromosome"/>
</dbReference>
<name>A0A4P6MUH5_9MICO</name>
<evidence type="ECO:0000256" key="1">
    <source>
        <dbReference type="ARBA" id="ARBA00004651"/>
    </source>
</evidence>
<dbReference type="SUPFAM" id="SSF103473">
    <property type="entry name" value="MFS general substrate transporter"/>
    <property type="match status" value="1"/>
</dbReference>
<organism evidence="11 12">
    <name type="scientific">Janibacter limosus</name>
    <dbReference type="NCBI Taxonomy" id="53458"/>
    <lineage>
        <taxon>Bacteria</taxon>
        <taxon>Bacillati</taxon>
        <taxon>Actinomycetota</taxon>
        <taxon>Actinomycetes</taxon>
        <taxon>Micrococcales</taxon>
        <taxon>Intrasporangiaceae</taxon>
        <taxon>Janibacter</taxon>
    </lineage>
</organism>
<dbReference type="CDD" id="cd17502">
    <property type="entry name" value="MFS_Azr1_MDR_like"/>
    <property type="match status" value="1"/>
</dbReference>